<feature type="region of interest" description="Disordered" evidence="1">
    <location>
        <begin position="1"/>
        <end position="217"/>
    </location>
</feature>
<evidence type="ECO:0000313" key="2">
    <source>
        <dbReference type="EMBL" id="KOS23299.1"/>
    </source>
</evidence>
<dbReference type="Proteomes" id="UP000053831">
    <property type="component" value="Unassembled WGS sequence"/>
</dbReference>
<dbReference type="OrthoDB" id="5369448at2759"/>
<feature type="region of interest" description="Disordered" evidence="1">
    <location>
        <begin position="607"/>
        <end position="651"/>
    </location>
</feature>
<feature type="compositionally biased region" description="Polar residues" evidence="1">
    <location>
        <begin position="68"/>
        <end position="82"/>
    </location>
</feature>
<dbReference type="EMBL" id="LGSR01000002">
    <property type="protein sequence ID" value="KOS23299.1"/>
    <property type="molecule type" value="Genomic_DNA"/>
</dbReference>
<dbReference type="STRING" id="150374.A0A0M9VXK4"/>
<evidence type="ECO:0000256" key="1">
    <source>
        <dbReference type="SAM" id="MobiDB-lite"/>
    </source>
</evidence>
<keyword evidence="3" id="KW-1185">Reference proteome</keyword>
<proteinExistence type="predicted"/>
<feature type="compositionally biased region" description="Basic and acidic residues" evidence="1">
    <location>
        <begin position="83"/>
        <end position="96"/>
    </location>
</feature>
<feature type="compositionally biased region" description="Polar residues" evidence="1">
    <location>
        <begin position="129"/>
        <end position="140"/>
    </location>
</feature>
<gene>
    <name evidence="2" type="ORF">ESCO_003402</name>
</gene>
<dbReference type="AlphaFoldDB" id="A0A0M9VXK4"/>
<comment type="caution">
    <text evidence="2">The sequence shown here is derived from an EMBL/GenBank/DDBJ whole genome shotgun (WGS) entry which is preliminary data.</text>
</comment>
<reference evidence="2 3" key="1">
    <citation type="submission" date="2015-07" db="EMBL/GenBank/DDBJ databases">
        <title>The genome of the fungus Escovopsis weberi, a specialized disease agent of ant agriculture.</title>
        <authorList>
            <person name="de Man T.J."/>
            <person name="Stajich J.E."/>
            <person name="Kubicek C.P."/>
            <person name="Chenthamara K."/>
            <person name="Atanasova L."/>
            <person name="Druzhinina I.S."/>
            <person name="Birnbaum S."/>
            <person name="Barribeau S.M."/>
            <person name="Teiling C."/>
            <person name="Suen G."/>
            <person name="Currie C."/>
            <person name="Gerardo N.M."/>
        </authorList>
    </citation>
    <scope>NUCLEOTIDE SEQUENCE [LARGE SCALE GENOMIC DNA]</scope>
</reference>
<organism evidence="2 3">
    <name type="scientific">Escovopsis weberi</name>
    <dbReference type="NCBI Taxonomy" id="150374"/>
    <lineage>
        <taxon>Eukaryota</taxon>
        <taxon>Fungi</taxon>
        <taxon>Dikarya</taxon>
        <taxon>Ascomycota</taxon>
        <taxon>Pezizomycotina</taxon>
        <taxon>Sordariomycetes</taxon>
        <taxon>Hypocreomycetidae</taxon>
        <taxon>Hypocreales</taxon>
        <taxon>Hypocreaceae</taxon>
        <taxon>Escovopsis</taxon>
    </lineage>
</organism>
<evidence type="ECO:0008006" key="4">
    <source>
        <dbReference type="Google" id="ProtNLM"/>
    </source>
</evidence>
<feature type="compositionally biased region" description="Low complexity" evidence="1">
    <location>
        <begin position="1"/>
        <end position="18"/>
    </location>
</feature>
<feature type="region of interest" description="Disordered" evidence="1">
    <location>
        <begin position="436"/>
        <end position="457"/>
    </location>
</feature>
<feature type="compositionally biased region" description="Low complexity" evidence="1">
    <location>
        <begin position="26"/>
        <end position="38"/>
    </location>
</feature>
<sequence length="651" mass="72146">MPRQRLNRQQQQQQQQQQRGEDPLDSDALTDSSLLDTFSARRDTLYSTESMMEDDQQYLARQEKHGNTRSSYASTATDGDNNSSHHENEHEDDVFSDHSPPSSMGSVSPEADHDKSRWPRLADYDPQDGAQQSPQNQAPQGSHVSSSKVKGSSPRPQPRSSSSGKAPQMSSPPPPSHIAGGTPHSGGRRSAIPTVSRIGSPNPPAQYSPKKTPPRFKKVTPPLVLLHVTLLPLRWAWGDVLNSAQPSELSDEARTLRESWRQLQDRQGDTIQDRGILLPHPQNDFELLEERLLEAMELPLKRRARIMECGHYLGPSNIMSFANDESEGEEESVLYSDEELGDAKPRRKGANKSTHWCDTCVSNIPFDALGPGKVYRVNIYASNGLLKAGAWEACWKEMERVDVELEPIIDSKIQDELLRLADPDKASELDRAAVQRQRRAANDNGRRRNQVDDGDDGFMAQASFRQRISPSRWRGWYGGRSSTGFFQQDRSQSEDRVSAYRSISVPRPVQDAFRFLTKNQKSVGLVILGLLSIVALVSTGAENLSNGGQAVANWGKQMIPRQVIEIFQGGDGSGLLAGAGNRRQGSPCTTIQQTIEKVQCTTTTMTLGGEEMPSSCAEGEDGEDVLSDDEEDEEDGEWEGEGEEEEGEKEL</sequence>
<feature type="compositionally biased region" description="Low complexity" evidence="1">
    <location>
        <begin position="141"/>
        <end position="163"/>
    </location>
</feature>
<protein>
    <recommendedName>
        <fullName evidence="4">Pathway-specific nitrogen regulator</fullName>
    </recommendedName>
</protein>
<feature type="compositionally biased region" description="Acidic residues" evidence="1">
    <location>
        <begin position="618"/>
        <end position="651"/>
    </location>
</feature>
<evidence type="ECO:0000313" key="3">
    <source>
        <dbReference type="Proteomes" id="UP000053831"/>
    </source>
</evidence>
<feature type="compositionally biased region" description="Basic and acidic residues" evidence="1">
    <location>
        <begin position="440"/>
        <end position="451"/>
    </location>
</feature>
<feature type="compositionally biased region" description="Basic and acidic residues" evidence="1">
    <location>
        <begin position="110"/>
        <end position="123"/>
    </location>
</feature>
<accession>A0A0M9VXK4</accession>
<name>A0A0M9VXK4_ESCWE</name>